<dbReference type="PROSITE" id="PS51832">
    <property type="entry name" value="HD_GYP"/>
    <property type="match status" value="1"/>
</dbReference>
<gene>
    <name evidence="3" type="ORF">CWE10_03455</name>
</gene>
<name>A0A953I6C2_SYMTR</name>
<dbReference type="InterPro" id="IPR006675">
    <property type="entry name" value="HDIG_dom"/>
</dbReference>
<dbReference type="AlphaFoldDB" id="A0A953I6C2"/>
<dbReference type="Proteomes" id="UP000732377">
    <property type="component" value="Unassembled WGS sequence"/>
</dbReference>
<evidence type="ECO:0000313" key="4">
    <source>
        <dbReference type="Proteomes" id="UP000732377"/>
    </source>
</evidence>
<dbReference type="PANTHER" id="PTHR43155">
    <property type="entry name" value="CYCLIC DI-GMP PHOSPHODIESTERASE PA4108-RELATED"/>
    <property type="match status" value="1"/>
</dbReference>
<feature type="domain" description="HD-GYP" evidence="2">
    <location>
        <begin position="94"/>
        <end position="291"/>
    </location>
</feature>
<evidence type="ECO:0000259" key="2">
    <source>
        <dbReference type="PROSITE" id="PS51832"/>
    </source>
</evidence>
<dbReference type="Gene3D" id="1.10.3210.10">
    <property type="entry name" value="Hypothetical protein af1432"/>
    <property type="match status" value="1"/>
</dbReference>
<dbReference type="InterPro" id="IPR037522">
    <property type="entry name" value="HD_GYP_dom"/>
</dbReference>
<dbReference type="InterPro" id="IPR006674">
    <property type="entry name" value="HD_domain"/>
</dbReference>
<dbReference type="EMBL" id="PIUK01000018">
    <property type="protein sequence ID" value="MBY6275263.1"/>
    <property type="molecule type" value="Genomic_DNA"/>
</dbReference>
<evidence type="ECO:0000259" key="1">
    <source>
        <dbReference type="PROSITE" id="PS51831"/>
    </source>
</evidence>
<accession>A0A953I6C2</accession>
<dbReference type="CDD" id="cd00077">
    <property type="entry name" value="HDc"/>
    <property type="match status" value="1"/>
</dbReference>
<dbReference type="InterPro" id="IPR003607">
    <property type="entry name" value="HD/PDEase_dom"/>
</dbReference>
<feature type="domain" description="HD" evidence="1">
    <location>
        <begin position="116"/>
        <end position="240"/>
    </location>
</feature>
<organism evidence="3 4">
    <name type="scientific">Symbiobacterium thermophilum</name>
    <dbReference type="NCBI Taxonomy" id="2734"/>
    <lineage>
        <taxon>Bacteria</taxon>
        <taxon>Bacillati</taxon>
        <taxon>Bacillota</taxon>
        <taxon>Clostridia</taxon>
        <taxon>Eubacteriales</taxon>
        <taxon>Symbiobacteriaceae</taxon>
        <taxon>Symbiobacterium</taxon>
    </lineage>
</organism>
<dbReference type="SUPFAM" id="SSF109604">
    <property type="entry name" value="HD-domain/PDEase-like"/>
    <property type="match status" value="1"/>
</dbReference>
<comment type="caution">
    <text evidence="3">The sequence shown here is derived from an EMBL/GenBank/DDBJ whole genome shotgun (WGS) entry which is preliminary data.</text>
</comment>
<proteinExistence type="predicted"/>
<evidence type="ECO:0000313" key="3">
    <source>
        <dbReference type="EMBL" id="MBY6275263.1"/>
    </source>
</evidence>
<dbReference type="Pfam" id="PF13487">
    <property type="entry name" value="HD_5"/>
    <property type="match status" value="1"/>
</dbReference>
<dbReference type="NCBIfam" id="TIGR00277">
    <property type="entry name" value="HDIG"/>
    <property type="match status" value="1"/>
</dbReference>
<dbReference type="PROSITE" id="PS51831">
    <property type="entry name" value="HD"/>
    <property type="match status" value="1"/>
</dbReference>
<dbReference type="PANTHER" id="PTHR43155:SF2">
    <property type="entry name" value="CYCLIC DI-GMP PHOSPHODIESTERASE PA4108"/>
    <property type="match status" value="1"/>
</dbReference>
<reference evidence="3" key="1">
    <citation type="submission" date="2017-11" db="EMBL/GenBank/DDBJ databases">
        <title>Three new genomes from thermophilic consortium.</title>
        <authorList>
            <person name="Quaggio R."/>
            <person name="Amgarten D."/>
            <person name="Setubal J.C."/>
        </authorList>
    </citation>
    <scope>NUCLEOTIDE SEQUENCE</scope>
    <source>
        <strain evidence="3">ZCTH01-B2</strain>
    </source>
</reference>
<sequence>MVRARFRFCAGKDTGRAWDAQNGRCTQATVSRAVWLRVRTAGPDIIRARSIPVHPKLYTPGQNPPHDHPPVGRQGGAAPVRLRRTLRFGVRRGGLSMRDLLTALVRRLHGLVDDETLAHSGRVAYLAAALGEALGLSREMTRTLYLGGLLHDIGKGVVPAEVLHKPGRLLPEERRLVEAHAAAGESMVLQLAPEMAPDIVDVVRHHHERLDGSGYPDRLCAGDISPAVRIIAVADVYDALINDRPYRRALSPEEALGVLDEEVRCGRLDADVVAALRRVTADEDGLSRAADGRGGQCG</sequence>
<protein>
    <submittedName>
        <fullName evidence="3">HD-GYP domain-containing protein</fullName>
    </submittedName>
</protein>
<dbReference type="SMART" id="SM00471">
    <property type="entry name" value="HDc"/>
    <property type="match status" value="1"/>
</dbReference>